<evidence type="ECO:0000313" key="2">
    <source>
        <dbReference type="Proteomes" id="UP001152531"/>
    </source>
</evidence>
<organism evidence="1 2">
    <name type="scientific">[Candida] jaroonii</name>
    <dbReference type="NCBI Taxonomy" id="467808"/>
    <lineage>
        <taxon>Eukaryota</taxon>
        <taxon>Fungi</taxon>
        <taxon>Dikarya</taxon>
        <taxon>Ascomycota</taxon>
        <taxon>Saccharomycotina</taxon>
        <taxon>Pichiomycetes</taxon>
        <taxon>Debaryomycetaceae</taxon>
        <taxon>Yamadazyma</taxon>
    </lineage>
</organism>
<reference evidence="1" key="1">
    <citation type="submission" date="2022-06" db="EMBL/GenBank/DDBJ databases">
        <authorList>
            <person name="Legras J.-L."/>
            <person name="Devillers H."/>
            <person name="Grondin C."/>
        </authorList>
    </citation>
    <scope>NUCLEOTIDE SEQUENCE</scope>
    <source>
        <strain evidence="1">CLIB 1444</strain>
    </source>
</reference>
<protein>
    <submittedName>
        <fullName evidence="1">Glutaredoxin-8</fullName>
    </submittedName>
</protein>
<comment type="caution">
    <text evidence="1">The sequence shown here is derived from an EMBL/GenBank/DDBJ whole genome shotgun (WGS) entry which is preliminary data.</text>
</comment>
<dbReference type="Proteomes" id="UP001152531">
    <property type="component" value="Unassembled WGS sequence"/>
</dbReference>
<sequence>MTDYTAKAKELIANNKYLMLSKTWCPDCQYAYSIFDKFGVKGKVHIIELDKFEDQTEADNLQSGFTEIVGRKWVPSIFFNGEVFDESDLKKMAASEELEQFFRKHGII</sequence>
<keyword evidence="2" id="KW-1185">Reference proteome</keyword>
<proteinExistence type="predicted"/>
<accession>A0ACA9Y1L6</accession>
<dbReference type="EMBL" id="CALSDN010000001">
    <property type="protein sequence ID" value="CAH6718852.1"/>
    <property type="molecule type" value="Genomic_DNA"/>
</dbReference>
<name>A0ACA9Y1L6_9ASCO</name>
<gene>
    <name evidence="1" type="ORF">CLIB1444_01S15940</name>
</gene>
<evidence type="ECO:0000313" key="1">
    <source>
        <dbReference type="EMBL" id="CAH6718852.1"/>
    </source>
</evidence>